<dbReference type="PROSITE" id="PS51257">
    <property type="entry name" value="PROKAR_LIPOPROTEIN"/>
    <property type="match status" value="1"/>
</dbReference>
<dbReference type="RefSeq" id="WP_073150155.1">
    <property type="nucleotide sequence ID" value="NZ_FQYY01000005.1"/>
</dbReference>
<dbReference type="Proteomes" id="UP000184225">
    <property type="component" value="Unassembled WGS sequence"/>
</dbReference>
<dbReference type="STRING" id="579105.SAMN04488096_10525"/>
<evidence type="ECO:0000313" key="2">
    <source>
        <dbReference type="Proteomes" id="UP000184225"/>
    </source>
</evidence>
<keyword evidence="2" id="KW-1185">Reference proteome</keyword>
<protein>
    <submittedName>
        <fullName evidence="1">Uncharacterized protein</fullName>
    </submittedName>
</protein>
<accession>A0A1M6ECW0</accession>
<sequence>MKKYLLYILITIIAVSCNLDDNDTEYLSYELVPVNNVNIPDTLDYGEQYDFEISYIKPSTCHTFSGFDYNQEGNTRVIAVVNSVYFDENTDCTTLEEEIESETLPFEVLREDNYIFKFWQGIDDVGEYIYLIKEIPVRVN</sequence>
<organism evidence="1 2">
    <name type="scientific">Mesonia phycicola</name>
    <dbReference type="NCBI Taxonomy" id="579105"/>
    <lineage>
        <taxon>Bacteria</taxon>
        <taxon>Pseudomonadati</taxon>
        <taxon>Bacteroidota</taxon>
        <taxon>Flavobacteriia</taxon>
        <taxon>Flavobacteriales</taxon>
        <taxon>Flavobacteriaceae</taxon>
        <taxon>Mesonia</taxon>
    </lineage>
</organism>
<proteinExistence type="predicted"/>
<name>A0A1M6ECW0_9FLAO</name>
<evidence type="ECO:0000313" key="1">
    <source>
        <dbReference type="EMBL" id="SHI83304.1"/>
    </source>
</evidence>
<dbReference type="OrthoDB" id="893802at2"/>
<dbReference type="AlphaFoldDB" id="A0A1M6ECW0"/>
<reference evidence="1 2" key="1">
    <citation type="submission" date="2016-11" db="EMBL/GenBank/DDBJ databases">
        <authorList>
            <person name="Jaros S."/>
            <person name="Januszkiewicz K."/>
            <person name="Wedrychowicz H."/>
        </authorList>
    </citation>
    <scope>NUCLEOTIDE SEQUENCE [LARGE SCALE GENOMIC DNA]</scope>
    <source>
        <strain evidence="1 2">DSM 21425</strain>
    </source>
</reference>
<gene>
    <name evidence="1" type="ORF">SAMN04488096_10525</name>
</gene>
<dbReference type="EMBL" id="FQYY01000005">
    <property type="protein sequence ID" value="SHI83304.1"/>
    <property type="molecule type" value="Genomic_DNA"/>
</dbReference>